<name>A0AAJ1MPI4_9SPIO</name>
<dbReference type="SUPFAM" id="SSF55594">
    <property type="entry name" value="HPr-like"/>
    <property type="match status" value="1"/>
</dbReference>
<proteinExistence type="predicted"/>
<sequence>MKEHGKQFDSRSFLILVNEIYGPLGAFINFAVSNKDKHDIISNDFLGRAKFVATRLEELLDHYNAKNNLKWRPFRDNIATIKRFTDISYITLHLKSTSPQYRLLSGIDTFLADTDRVLNQFSSSLYEIFDKLTESAVSLGIEQQEAKDSTLCPNCDIPNGRLDADLTKTRIDNPEQVIVNLATSYLNLASESVLLKKITSIQSNDHKVLVPEVINENSIRTLESKFHNLQSLYDTYISNTDIEDTDKDLKLIRGHASIVYHLLEASTSIIHYYERHMMHIPEQARANTCIPIKTGEILNILVDYYLNYAQQFLTAGKTLCKKVIKRYAEEGTINVSVPIYRGFHVRPSTLVAKIIQHYGSEVYIILGNSKFDASSPMNLFRVNEEINAVKRRNLARNISNLKAVAENSSIEDFEKGLKEIFHELLEENKIINYASDFTLPEIKSISEESLGEYANRAIASLLAQGKIDLRTDLTVTFVGDKRVLADLEVLASCGYGEDSYGNNIVLPEELSYLRR</sequence>
<dbReference type="AlphaFoldDB" id="A0AAJ1MPI4"/>
<evidence type="ECO:0000313" key="2">
    <source>
        <dbReference type="Proteomes" id="UP001221217"/>
    </source>
</evidence>
<dbReference type="Gene3D" id="3.30.1340.10">
    <property type="entry name" value="HPr-like"/>
    <property type="match status" value="1"/>
</dbReference>
<reference evidence="1 2" key="1">
    <citation type="submission" date="2022-12" db="EMBL/GenBank/DDBJ databases">
        <title>Metagenome assembled genome from gulf of manar.</title>
        <authorList>
            <person name="Kohli P."/>
            <person name="Pk S."/>
            <person name="Venkata Ramana C."/>
            <person name="Sasikala C."/>
        </authorList>
    </citation>
    <scope>NUCLEOTIDE SEQUENCE [LARGE SCALE GENOMIC DNA]</scope>
    <source>
        <strain evidence="1">JB008</strain>
    </source>
</reference>
<protein>
    <submittedName>
        <fullName evidence="1">HPr family phosphocarrier protein</fullName>
    </submittedName>
</protein>
<evidence type="ECO:0000313" key="1">
    <source>
        <dbReference type="EMBL" id="MDC7227884.1"/>
    </source>
</evidence>
<dbReference type="Proteomes" id="UP001221217">
    <property type="component" value="Unassembled WGS sequence"/>
</dbReference>
<organism evidence="1 2">
    <name type="scientific">Candidatus Thalassospirochaeta sargassi</name>
    <dbReference type="NCBI Taxonomy" id="3119039"/>
    <lineage>
        <taxon>Bacteria</taxon>
        <taxon>Pseudomonadati</taxon>
        <taxon>Spirochaetota</taxon>
        <taxon>Spirochaetia</taxon>
        <taxon>Spirochaetales</taxon>
        <taxon>Spirochaetaceae</taxon>
        <taxon>Candidatus Thalassospirochaeta</taxon>
    </lineage>
</organism>
<dbReference type="EMBL" id="JAQQAL010000035">
    <property type="protein sequence ID" value="MDC7227884.1"/>
    <property type="molecule type" value="Genomic_DNA"/>
</dbReference>
<dbReference type="InterPro" id="IPR035895">
    <property type="entry name" value="HPr-like_sf"/>
</dbReference>
<comment type="caution">
    <text evidence="1">The sequence shown here is derived from an EMBL/GenBank/DDBJ whole genome shotgun (WGS) entry which is preliminary data.</text>
</comment>
<gene>
    <name evidence="1" type="ORF">PQJ61_14050</name>
</gene>
<accession>A0AAJ1MPI4</accession>